<dbReference type="Gene3D" id="3.40.50.300">
    <property type="entry name" value="P-loop containing nucleotide triphosphate hydrolases"/>
    <property type="match status" value="2"/>
</dbReference>
<dbReference type="GO" id="GO:0006281">
    <property type="term" value="P:DNA repair"/>
    <property type="evidence" value="ECO:0007669"/>
    <property type="project" value="UniProtKB-KW"/>
</dbReference>
<evidence type="ECO:0000256" key="9">
    <source>
        <dbReference type="SAM" id="Coils"/>
    </source>
</evidence>
<dbReference type="GO" id="GO:0043590">
    <property type="term" value="C:bacterial nucleoid"/>
    <property type="evidence" value="ECO:0007669"/>
    <property type="project" value="TreeGrafter"/>
</dbReference>
<dbReference type="InterPro" id="IPR027417">
    <property type="entry name" value="P-loop_NTPase"/>
</dbReference>
<comment type="similarity">
    <text evidence="2">Belongs to the RecN family.</text>
</comment>
<keyword evidence="7" id="KW-0234">DNA repair</keyword>
<evidence type="ECO:0000256" key="6">
    <source>
        <dbReference type="ARBA" id="ARBA00022840"/>
    </source>
</evidence>
<keyword evidence="5" id="KW-0227">DNA damage</keyword>
<keyword evidence="9" id="KW-0175">Coiled coil</keyword>
<keyword evidence="6" id="KW-0067">ATP-binding</keyword>
<evidence type="ECO:0000256" key="5">
    <source>
        <dbReference type="ARBA" id="ARBA00022763"/>
    </source>
</evidence>
<dbReference type="GO" id="GO:0006310">
    <property type="term" value="P:DNA recombination"/>
    <property type="evidence" value="ECO:0007669"/>
    <property type="project" value="InterPro"/>
</dbReference>
<dbReference type="NCBIfam" id="TIGR00634">
    <property type="entry name" value="recN"/>
    <property type="match status" value="1"/>
</dbReference>
<dbReference type="EMBL" id="UINC01000096">
    <property type="protein sequence ID" value="SUZ48951.1"/>
    <property type="molecule type" value="Genomic_DNA"/>
</dbReference>
<evidence type="ECO:0000256" key="3">
    <source>
        <dbReference type="ARBA" id="ARBA00021315"/>
    </source>
</evidence>
<evidence type="ECO:0000256" key="4">
    <source>
        <dbReference type="ARBA" id="ARBA00022741"/>
    </source>
</evidence>
<dbReference type="CDD" id="cd03241">
    <property type="entry name" value="ABC_RecN"/>
    <property type="match status" value="2"/>
</dbReference>
<name>A0A381N2Z0_9ZZZZ</name>
<evidence type="ECO:0000256" key="7">
    <source>
        <dbReference type="ARBA" id="ARBA00023204"/>
    </source>
</evidence>
<organism evidence="11">
    <name type="scientific">marine metagenome</name>
    <dbReference type="NCBI Taxonomy" id="408172"/>
    <lineage>
        <taxon>unclassified sequences</taxon>
        <taxon>metagenomes</taxon>
        <taxon>ecological metagenomes</taxon>
    </lineage>
</organism>
<gene>
    <name evidence="11" type="ORF">METZ01_LOCUS1805</name>
</gene>
<evidence type="ECO:0000256" key="8">
    <source>
        <dbReference type="ARBA" id="ARBA00033408"/>
    </source>
</evidence>
<sequence>MLLQLRIENLATISELEVEFSAGFSILTGETGAGKSIMIDAILLVLGHRGDPGMIRTGEELAVVEAIFTVPEKSVQGEQFDFRRELEESGVALDDEIIVRCQVSRKGRQKRHINGVSVTAEFLQKVGRQLINIHGQHDNQSLLRVSSHLDFLDGYGQLLPLRQEVTASFQALQSAKKEQQLMQKQFAVRAVRVKELQEIIEDLSELNYQLAEESELRQEENRLTHVEKLSANLGQVQHQLQEMDGAVLEQLEYLRKVISEAEQIDPECGIIRSGIESALFQLEDSHRELVSYTSKIEDDPKRLAWINERLSRIQHFERKFGLENADELLTLFEKNQQELASLENLVENEQEICSRIERLSKKLNNIAARLSQQRLHAAKKMDQAIVGELHQLGMEKARFETQIVSASLTADEDLCTSTGIDRVEFILTVNPGQEMRSLVKVASGGELSRIMLALKTVLTSLDTVEILIFDEIDTGISGAIAEIVGQKLHSLGVRHQTLCVTHLPQIVAFAEHHYLVSKRLAANETFTNISPLLTKDDRVRALADLIGGQEISENTMELANEMLNKFQTKKTVQDL</sequence>
<accession>A0A381N2Z0</accession>
<reference evidence="11" key="1">
    <citation type="submission" date="2018-05" db="EMBL/GenBank/DDBJ databases">
        <authorList>
            <person name="Lanie J.A."/>
            <person name="Ng W.-L."/>
            <person name="Kazmierczak K.M."/>
            <person name="Andrzejewski T.M."/>
            <person name="Davidsen T.M."/>
            <person name="Wayne K.J."/>
            <person name="Tettelin H."/>
            <person name="Glass J.I."/>
            <person name="Rusch D."/>
            <person name="Podicherti R."/>
            <person name="Tsui H.-C.T."/>
            <person name="Winkler M.E."/>
        </authorList>
    </citation>
    <scope>NUCLEOTIDE SEQUENCE</scope>
</reference>
<evidence type="ECO:0000313" key="11">
    <source>
        <dbReference type="EMBL" id="SUZ48951.1"/>
    </source>
</evidence>
<dbReference type="InterPro" id="IPR003395">
    <property type="entry name" value="RecF/RecN/SMC_N"/>
</dbReference>
<dbReference type="SUPFAM" id="SSF52540">
    <property type="entry name" value="P-loop containing nucleoside triphosphate hydrolases"/>
    <property type="match status" value="2"/>
</dbReference>
<feature type="domain" description="RecF/RecN/SMC N-terminal" evidence="10">
    <location>
        <begin position="2"/>
        <end position="518"/>
    </location>
</feature>
<feature type="coiled-coil region" evidence="9">
    <location>
        <begin position="325"/>
        <end position="362"/>
    </location>
</feature>
<dbReference type="PANTHER" id="PTHR11059:SF0">
    <property type="entry name" value="DNA REPAIR PROTEIN RECN"/>
    <property type="match status" value="1"/>
</dbReference>
<evidence type="ECO:0000256" key="1">
    <source>
        <dbReference type="ARBA" id="ARBA00003618"/>
    </source>
</evidence>
<comment type="function">
    <text evidence="1">May be involved in recombinational repair of damaged DNA.</text>
</comment>
<dbReference type="GO" id="GO:0009432">
    <property type="term" value="P:SOS response"/>
    <property type="evidence" value="ECO:0007669"/>
    <property type="project" value="TreeGrafter"/>
</dbReference>
<evidence type="ECO:0000259" key="10">
    <source>
        <dbReference type="Pfam" id="PF02463"/>
    </source>
</evidence>
<dbReference type="GO" id="GO:0005524">
    <property type="term" value="F:ATP binding"/>
    <property type="evidence" value="ECO:0007669"/>
    <property type="project" value="UniProtKB-KW"/>
</dbReference>
<dbReference type="PIRSF" id="PIRSF003128">
    <property type="entry name" value="RecN"/>
    <property type="match status" value="1"/>
</dbReference>
<proteinExistence type="inferred from homology"/>
<dbReference type="InterPro" id="IPR004604">
    <property type="entry name" value="DNA_recomb/repair_RecN"/>
</dbReference>
<dbReference type="AlphaFoldDB" id="A0A381N2Z0"/>
<dbReference type="PANTHER" id="PTHR11059">
    <property type="entry name" value="DNA REPAIR PROTEIN RECN"/>
    <property type="match status" value="1"/>
</dbReference>
<protein>
    <recommendedName>
        <fullName evidence="3">DNA repair protein RecN</fullName>
    </recommendedName>
    <alternativeName>
        <fullName evidence="8">Recombination protein N</fullName>
    </alternativeName>
</protein>
<evidence type="ECO:0000256" key="2">
    <source>
        <dbReference type="ARBA" id="ARBA00009441"/>
    </source>
</evidence>
<dbReference type="Pfam" id="PF02463">
    <property type="entry name" value="SMC_N"/>
    <property type="match status" value="1"/>
</dbReference>
<keyword evidence="4" id="KW-0547">Nucleotide-binding</keyword>